<accession>A0AAV4RIL4</accession>
<keyword evidence="2" id="KW-1185">Reference proteome</keyword>
<sequence>MGFGRRKLSLTAVLANIYDGLDAGKSSLLGPHQASPLDVLTRTGIRFRFVKISCKSIGDRSSPKLGLAPASYQQWRFVVISFCSDCVL</sequence>
<proteinExistence type="predicted"/>
<organism evidence="1 2">
    <name type="scientific">Caerostris extrusa</name>
    <name type="common">Bark spider</name>
    <name type="synonym">Caerostris bankana</name>
    <dbReference type="NCBI Taxonomy" id="172846"/>
    <lineage>
        <taxon>Eukaryota</taxon>
        <taxon>Metazoa</taxon>
        <taxon>Ecdysozoa</taxon>
        <taxon>Arthropoda</taxon>
        <taxon>Chelicerata</taxon>
        <taxon>Arachnida</taxon>
        <taxon>Araneae</taxon>
        <taxon>Araneomorphae</taxon>
        <taxon>Entelegynae</taxon>
        <taxon>Araneoidea</taxon>
        <taxon>Araneidae</taxon>
        <taxon>Caerostris</taxon>
    </lineage>
</organism>
<evidence type="ECO:0000313" key="1">
    <source>
        <dbReference type="EMBL" id="GIY20364.1"/>
    </source>
</evidence>
<protein>
    <submittedName>
        <fullName evidence="1">Uncharacterized protein</fullName>
    </submittedName>
</protein>
<dbReference type="EMBL" id="BPLR01007868">
    <property type="protein sequence ID" value="GIY20364.1"/>
    <property type="molecule type" value="Genomic_DNA"/>
</dbReference>
<gene>
    <name evidence="1" type="ORF">CEXT_569621</name>
</gene>
<name>A0AAV4RIL4_CAEEX</name>
<evidence type="ECO:0000313" key="2">
    <source>
        <dbReference type="Proteomes" id="UP001054945"/>
    </source>
</evidence>
<comment type="caution">
    <text evidence="1">The sequence shown here is derived from an EMBL/GenBank/DDBJ whole genome shotgun (WGS) entry which is preliminary data.</text>
</comment>
<reference evidence="1 2" key="1">
    <citation type="submission" date="2021-06" db="EMBL/GenBank/DDBJ databases">
        <title>Caerostris extrusa draft genome.</title>
        <authorList>
            <person name="Kono N."/>
            <person name="Arakawa K."/>
        </authorList>
    </citation>
    <scope>NUCLEOTIDE SEQUENCE [LARGE SCALE GENOMIC DNA]</scope>
</reference>
<dbReference type="Proteomes" id="UP001054945">
    <property type="component" value="Unassembled WGS sequence"/>
</dbReference>
<dbReference type="AlphaFoldDB" id="A0AAV4RIL4"/>